<evidence type="ECO:0000313" key="1">
    <source>
        <dbReference type="EMBL" id="SBT50870.1"/>
    </source>
</evidence>
<gene>
    <name evidence="1" type="ORF">POVWA1_062090</name>
</gene>
<keyword evidence="2" id="KW-1185">Reference proteome</keyword>
<dbReference type="InterPro" id="IPR008780">
    <property type="entry name" value="Plasmodium_Vir"/>
</dbReference>
<dbReference type="AlphaFoldDB" id="A0A1A9A446"/>
<protein>
    <submittedName>
        <fullName evidence="1">PIR Superfamily Protein</fullName>
    </submittedName>
</protein>
<name>A0A1A9A446_PLAOA</name>
<reference evidence="2" key="1">
    <citation type="submission" date="2016-05" db="EMBL/GenBank/DDBJ databases">
        <authorList>
            <person name="Naeem Raeece"/>
        </authorList>
    </citation>
    <scope>NUCLEOTIDE SEQUENCE [LARGE SCALE GENOMIC DNA]</scope>
</reference>
<organism evidence="1 2">
    <name type="scientific">Plasmodium ovale wallikeri</name>
    <dbReference type="NCBI Taxonomy" id="864142"/>
    <lineage>
        <taxon>Eukaryota</taxon>
        <taxon>Sar</taxon>
        <taxon>Alveolata</taxon>
        <taxon>Apicomplexa</taxon>
        <taxon>Aconoidasida</taxon>
        <taxon>Haemosporida</taxon>
        <taxon>Plasmodiidae</taxon>
        <taxon>Plasmodium</taxon>
        <taxon>Plasmodium (Plasmodium)</taxon>
    </lineage>
</organism>
<sequence>MALQSDSADFLELFRKSSKELFSEKFYEAMNSDSFNSSKFYHRCNEISVSNHKDKVITICKKFLRFLEKSTAWNIENSRYDVSILLNYWIYDKLTDIYGDKNDKEISFGFAALQYAWEYHNYNPKNQLYHQKYKPDLNMVNHDDWKKRKELYDYCINYDLIVPLCRSYDQTCMEYYEYIEKKGPLYEEYEKICIPGESKCPHFYEKCRDYNPKSFLSELPCHSKIVANKSAAAKAGTQHHPSGPEQGFGPQTFSMVSTSETSEIGTKVGHSVLGVAPVLLTATALYRYTPVGSWIRKLGGYNSNGVSDLDEFSSYTQESSDMFSDNSASYISYQPI</sequence>
<accession>A0A1A9A446</accession>
<dbReference type="Proteomes" id="UP000078555">
    <property type="component" value="Unassembled WGS sequence"/>
</dbReference>
<evidence type="ECO:0000313" key="2">
    <source>
        <dbReference type="Proteomes" id="UP000078555"/>
    </source>
</evidence>
<dbReference type="Pfam" id="PF05795">
    <property type="entry name" value="Plasmodium_Vir"/>
    <property type="match status" value="2"/>
</dbReference>
<dbReference type="EMBL" id="FLRD01000167">
    <property type="protein sequence ID" value="SBT50870.1"/>
    <property type="molecule type" value="Genomic_DNA"/>
</dbReference>
<proteinExistence type="predicted"/>